<keyword evidence="1" id="KW-0472">Membrane</keyword>
<keyword evidence="1" id="KW-0812">Transmembrane</keyword>
<dbReference type="PATRIC" id="fig|743722.3.peg.749"/>
<accession>F4C9Y5</accession>
<keyword evidence="1" id="KW-1133">Transmembrane helix</keyword>
<gene>
    <name evidence="2" type="ordered locus">Sph21_0697</name>
</gene>
<dbReference type="EMBL" id="CP002584">
    <property type="protein sequence ID" value="ADZ77275.1"/>
    <property type="molecule type" value="Genomic_DNA"/>
</dbReference>
<dbReference type="AlphaFoldDB" id="F4C9Y5"/>
<dbReference type="HOGENOM" id="CLU_1137468_0_0_10"/>
<evidence type="ECO:0000313" key="2">
    <source>
        <dbReference type="EMBL" id="ADZ77275.1"/>
    </source>
</evidence>
<dbReference type="eggNOG" id="COG1566">
    <property type="taxonomic scope" value="Bacteria"/>
</dbReference>
<proteinExistence type="predicted"/>
<evidence type="ECO:0008006" key="3">
    <source>
        <dbReference type="Google" id="ProtNLM"/>
    </source>
</evidence>
<evidence type="ECO:0000256" key="1">
    <source>
        <dbReference type="SAM" id="Phobius"/>
    </source>
</evidence>
<feature type="transmembrane region" description="Helical" evidence="1">
    <location>
        <begin position="33"/>
        <end position="53"/>
    </location>
</feature>
<sequence length="252" mass="28730">MPKLTTHLASNDSFHNRDNSNEMEEIVGQVPPWLIRWGIGVLFLVAIIALAIIRQVRFPDTLIAKVLIQAKEQPGKVTIRREDANQHFRFLVKDGDLVKVGDTLLVRMDKRKHEEEAIITPMNGKIYLSQGIDAENTLDQVIWVVPKATAFDIKIEYINEGAGKVKTGRLVKLSLYDYPSNEYGFLEGTITKILPVQIDGKHQAYVKLNKNRLITSQKHELPILPTMQGEAEILLNDRSIFERIFGSLYHYN</sequence>
<dbReference type="OrthoDB" id="7057889at2"/>
<dbReference type="STRING" id="743722.Sph21_0697"/>
<dbReference type="eggNOG" id="COG0845">
    <property type="taxonomic scope" value="Bacteria"/>
</dbReference>
<dbReference type="KEGG" id="shg:Sph21_0697"/>
<protein>
    <recommendedName>
        <fullName evidence="3">HlyD family secretion protein</fullName>
    </recommendedName>
</protein>
<reference evidence="2" key="1">
    <citation type="submission" date="2011-03" db="EMBL/GenBank/DDBJ databases">
        <title>Complete sequence of Sphingobacterium sp. 21.</title>
        <authorList>
            <consortium name="US DOE Joint Genome Institute"/>
            <person name="Lucas S."/>
            <person name="Copeland A."/>
            <person name="Lapidus A."/>
            <person name="Cheng J.-F."/>
            <person name="Goodwin L."/>
            <person name="Pitluck S."/>
            <person name="Davenport K."/>
            <person name="Detter J.C."/>
            <person name="Han C."/>
            <person name="Tapia R."/>
            <person name="Land M."/>
            <person name="Hauser L."/>
            <person name="Kyrpides N."/>
            <person name="Ivanova N."/>
            <person name="Ovchinnikova G."/>
            <person name="Pagani I."/>
            <person name="Siebers A.K."/>
            <person name="Allgaier M."/>
            <person name="Thelen M.P."/>
            <person name="Hugenholtz P."/>
            <person name="Woyke T."/>
        </authorList>
    </citation>
    <scope>NUCLEOTIDE SEQUENCE</scope>
    <source>
        <strain evidence="2">21</strain>
    </source>
</reference>
<organism evidence="2">
    <name type="scientific">Sphingobacterium sp. (strain 21)</name>
    <dbReference type="NCBI Taxonomy" id="743722"/>
    <lineage>
        <taxon>Bacteria</taxon>
        <taxon>Pseudomonadati</taxon>
        <taxon>Bacteroidota</taxon>
        <taxon>Sphingobacteriia</taxon>
        <taxon>Sphingobacteriales</taxon>
        <taxon>Sphingobacteriaceae</taxon>
        <taxon>Sphingobacterium</taxon>
    </lineage>
</organism>
<name>F4C9Y5_SPHS2</name>